<protein>
    <submittedName>
        <fullName evidence="1">Uncharacterized protein</fullName>
    </submittedName>
</protein>
<keyword evidence="2" id="KW-1185">Reference proteome</keyword>
<name>A0A0N1JSK6_9NEIS</name>
<reference evidence="1 2" key="1">
    <citation type="submission" date="2015-07" db="EMBL/GenBank/DDBJ databases">
        <title>Draft genome sequence of the Amantichitinum ursilacus IGB-41, a new chitin-degrading bacterium.</title>
        <authorList>
            <person name="Kirstahler P."/>
            <person name="Guenther M."/>
            <person name="Grumaz C."/>
            <person name="Rupp S."/>
            <person name="Zibek S."/>
            <person name="Sohn K."/>
        </authorList>
    </citation>
    <scope>NUCLEOTIDE SEQUENCE [LARGE SCALE GENOMIC DNA]</scope>
    <source>
        <strain evidence="1 2">IGB-41</strain>
    </source>
</reference>
<sequence length="79" mass="8332">MTVEKAIEVLEYRGCRIAVSLHETDKGGFRTAITVSRKHPGGSGGATRVISCPGELTKGGVALARAHAVAVAWIDENWA</sequence>
<evidence type="ECO:0000313" key="1">
    <source>
        <dbReference type="EMBL" id="KPC52294.1"/>
    </source>
</evidence>
<gene>
    <name evidence="1" type="ORF">WG78_14585</name>
</gene>
<evidence type="ECO:0000313" key="2">
    <source>
        <dbReference type="Proteomes" id="UP000037939"/>
    </source>
</evidence>
<accession>A0A0N1JSK6</accession>
<dbReference type="AlphaFoldDB" id="A0A0N1JSK6"/>
<comment type="caution">
    <text evidence="1">The sequence shown here is derived from an EMBL/GenBank/DDBJ whole genome shotgun (WGS) entry which is preliminary data.</text>
</comment>
<organism evidence="1 2">
    <name type="scientific">Amantichitinum ursilacus</name>
    <dbReference type="NCBI Taxonomy" id="857265"/>
    <lineage>
        <taxon>Bacteria</taxon>
        <taxon>Pseudomonadati</taxon>
        <taxon>Pseudomonadota</taxon>
        <taxon>Betaproteobacteria</taxon>
        <taxon>Neisseriales</taxon>
        <taxon>Chitinibacteraceae</taxon>
        <taxon>Amantichitinum</taxon>
    </lineage>
</organism>
<proteinExistence type="predicted"/>
<dbReference type="EMBL" id="LAQT01000010">
    <property type="protein sequence ID" value="KPC52294.1"/>
    <property type="molecule type" value="Genomic_DNA"/>
</dbReference>
<dbReference type="Proteomes" id="UP000037939">
    <property type="component" value="Unassembled WGS sequence"/>
</dbReference>